<proteinExistence type="predicted"/>
<name>A0A6J4VY29_9BACT</name>
<reference evidence="1" key="1">
    <citation type="submission" date="2020-02" db="EMBL/GenBank/DDBJ databases">
        <authorList>
            <person name="Meier V. D."/>
        </authorList>
    </citation>
    <scope>NUCLEOTIDE SEQUENCE</scope>
    <source>
        <strain evidence="1">AVDCRST_MAG19</strain>
    </source>
</reference>
<accession>A0A6J4VY29</accession>
<dbReference type="EMBL" id="CADCWL010000265">
    <property type="protein sequence ID" value="CAA9587048.1"/>
    <property type="molecule type" value="Genomic_DNA"/>
</dbReference>
<sequence length="51" mass="5383">MPMVAVARQGRKEAGGPFPTEMLAVSNTGGIANRPYEAACRSPFRPPAAPR</sequence>
<evidence type="ECO:0000313" key="1">
    <source>
        <dbReference type="EMBL" id="CAA9587048.1"/>
    </source>
</evidence>
<protein>
    <submittedName>
        <fullName evidence="1">Uncharacterized protein</fullName>
    </submittedName>
</protein>
<gene>
    <name evidence="1" type="ORF">AVDCRST_MAG19-5015</name>
</gene>
<organism evidence="1">
    <name type="scientific">uncultured Thermomicrobiales bacterium</name>
    <dbReference type="NCBI Taxonomy" id="1645740"/>
    <lineage>
        <taxon>Bacteria</taxon>
        <taxon>Pseudomonadati</taxon>
        <taxon>Thermomicrobiota</taxon>
        <taxon>Thermomicrobia</taxon>
        <taxon>Thermomicrobiales</taxon>
        <taxon>environmental samples</taxon>
    </lineage>
</organism>
<dbReference type="AlphaFoldDB" id="A0A6J4VY29"/>